<feature type="chain" id="PRO_5018684868" evidence="1">
    <location>
        <begin position="20"/>
        <end position="286"/>
    </location>
</feature>
<dbReference type="GO" id="GO:0070291">
    <property type="term" value="P:N-acylethanolamine metabolic process"/>
    <property type="evidence" value="ECO:0007669"/>
    <property type="project" value="TreeGrafter"/>
</dbReference>
<sequence>MKKIISLLSVLATVTVANAQLYTVDIKNFDELKSYFKQDQNKPIIISGHRGGMMPGYPENSIEAFEKTLSIMPSFFEIDPQLTKDSVLILMHDDTLNRTTNMQGKVKDYTYAEIKHAKLKDREGKLTDFKIPTLKEALDWSQGKTIFQLDIKGVPYATYVKFLKENPYPNVVLGLRKDDEVAYYAKHLEYVMFMKPFHSMKDVESFEKLNVSYDRMIAWIGLEVKEEQKEMIAYLRKKGVMVMIAIAPSTDKLPTDIERARGYIQHLISRPDIIETDYPSQFINYK</sequence>
<dbReference type="AlphaFoldDB" id="A0A3R8TM28"/>
<dbReference type="EMBL" id="RHPO01000008">
    <property type="protein sequence ID" value="RRT92504.1"/>
    <property type="molecule type" value="Genomic_DNA"/>
</dbReference>
<dbReference type="InterPro" id="IPR030395">
    <property type="entry name" value="GP_PDE_dom"/>
</dbReference>
<protein>
    <submittedName>
        <fullName evidence="3">Glycerophosphodiester phosphodiesterase</fullName>
    </submittedName>
</protein>
<dbReference type="InterPro" id="IPR017946">
    <property type="entry name" value="PLC-like_Pdiesterase_TIM-brl"/>
</dbReference>
<dbReference type="Gene3D" id="3.20.20.190">
    <property type="entry name" value="Phosphatidylinositol (PI) phosphodiesterase"/>
    <property type="match status" value="1"/>
</dbReference>
<proteinExistence type="predicted"/>
<dbReference type="Proteomes" id="UP000267844">
    <property type="component" value="Unassembled WGS sequence"/>
</dbReference>
<dbReference type="PANTHER" id="PTHR46320">
    <property type="entry name" value="GLYCEROPHOSPHODIESTER PHOSPHODIESTERASE 1"/>
    <property type="match status" value="1"/>
</dbReference>
<evidence type="ECO:0000259" key="2">
    <source>
        <dbReference type="PROSITE" id="PS51704"/>
    </source>
</evidence>
<gene>
    <name evidence="3" type="ORF">EGI89_05685</name>
</gene>
<comment type="caution">
    <text evidence="3">The sequence shown here is derived from an EMBL/GenBank/DDBJ whole genome shotgun (WGS) entry which is preliminary data.</text>
</comment>
<evidence type="ECO:0000313" key="4">
    <source>
        <dbReference type="Proteomes" id="UP000267844"/>
    </source>
</evidence>
<accession>A0A3R8TM28</accession>
<evidence type="ECO:0000256" key="1">
    <source>
        <dbReference type="SAM" id="SignalP"/>
    </source>
</evidence>
<dbReference type="PANTHER" id="PTHR46320:SF1">
    <property type="entry name" value="GLYCEROPHOSPHODIESTER PHOSPHODIESTERASE 1"/>
    <property type="match status" value="1"/>
</dbReference>
<dbReference type="CDD" id="cd08566">
    <property type="entry name" value="GDPD_AtGDE_like"/>
    <property type="match status" value="1"/>
</dbReference>
<dbReference type="PROSITE" id="PS51704">
    <property type="entry name" value="GP_PDE"/>
    <property type="match status" value="1"/>
</dbReference>
<feature type="domain" description="GP-PDE" evidence="2">
    <location>
        <begin position="44"/>
        <end position="286"/>
    </location>
</feature>
<dbReference type="RefSeq" id="WP_125349468.1">
    <property type="nucleotide sequence ID" value="NZ_RHPN01000008.1"/>
</dbReference>
<evidence type="ECO:0000313" key="3">
    <source>
        <dbReference type="EMBL" id="RRT92504.1"/>
    </source>
</evidence>
<dbReference type="GO" id="GO:0008889">
    <property type="term" value="F:glycerophosphodiester phosphodiesterase activity"/>
    <property type="evidence" value="ECO:0007669"/>
    <property type="project" value="TreeGrafter"/>
</dbReference>
<reference evidence="3 4" key="1">
    <citation type="submission" date="2018-10" db="EMBL/GenBank/DDBJ databases">
        <title>Transmission dynamics of multidrug resistant bacteria on intensive care unit surfaces.</title>
        <authorList>
            <person name="D'Souza A.W."/>
            <person name="Potter R.F."/>
            <person name="Wallace M."/>
            <person name="Shupe A."/>
            <person name="Patel S."/>
            <person name="Sun S."/>
            <person name="Gul D."/>
            <person name="Kwon J.H."/>
            <person name="Andleeb S."/>
            <person name="Burnham C.-A.D."/>
            <person name="Dantas G."/>
        </authorList>
    </citation>
    <scope>NUCLEOTIDE SEQUENCE [LARGE SCALE GENOMIC DNA]</scope>
    <source>
        <strain evidence="3 4">WF_348</strain>
    </source>
</reference>
<feature type="signal peptide" evidence="1">
    <location>
        <begin position="1"/>
        <end position="19"/>
    </location>
</feature>
<dbReference type="SUPFAM" id="SSF51695">
    <property type="entry name" value="PLC-like phosphodiesterases"/>
    <property type="match status" value="1"/>
</dbReference>
<keyword evidence="1" id="KW-0732">Signal</keyword>
<dbReference type="GO" id="GO:0005886">
    <property type="term" value="C:plasma membrane"/>
    <property type="evidence" value="ECO:0007669"/>
    <property type="project" value="TreeGrafter"/>
</dbReference>
<dbReference type="Pfam" id="PF03009">
    <property type="entry name" value="GDPD"/>
    <property type="match status" value="1"/>
</dbReference>
<dbReference type="GO" id="GO:0006580">
    <property type="term" value="P:ethanolamine metabolic process"/>
    <property type="evidence" value="ECO:0007669"/>
    <property type="project" value="TreeGrafter"/>
</dbReference>
<dbReference type="GO" id="GO:0006644">
    <property type="term" value="P:phospholipid metabolic process"/>
    <property type="evidence" value="ECO:0007669"/>
    <property type="project" value="TreeGrafter"/>
</dbReference>
<organism evidence="3 4">
    <name type="scientific">Empedobacter falsenii</name>
    <dbReference type="NCBI Taxonomy" id="343874"/>
    <lineage>
        <taxon>Bacteria</taxon>
        <taxon>Pseudomonadati</taxon>
        <taxon>Bacteroidota</taxon>
        <taxon>Flavobacteriia</taxon>
        <taxon>Flavobacteriales</taxon>
        <taxon>Weeksellaceae</taxon>
        <taxon>Empedobacter</taxon>
    </lineage>
</organism>
<name>A0A3R8TM28_9FLAO</name>